<feature type="coiled-coil region" evidence="1">
    <location>
        <begin position="307"/>
        <end position="343"/>
    </location>
</feature>
<evidence type="ECO:0000256" key="2">
    <source>
        <dbReference type="SAM" id="MobiDB-lite"/>
    </source>
</evidence>
<organism evidence="4 5">
    <name type="scientific">Petrotoga miotherma DSM 10691</name>
    <dbReference type="NCBI Taxonomy" id="1434326"/>
    <lineage>
        <taxon>Bacteria</taxon>
        <taxon>Thermotogati</taxon>
        <taxon>Thermotogota</taxon>
        <taxon>Thermotogae</taxon>
        <taxon>Petrotogales</taxon>
        <taxon>Petrotogaceae</taxon>
        <taxon>Petrotoga</taxon>
    </lineage>
</organism>
<dbReference type="Gene3D" id="3.30.750.140">
    <property type="match status" value="1"/>
</dbReference>
<keyword evidence="1" id="KW-0175">Coiled coil</keyword>
<dbReference type="RefSeq" id="WP_103079222.1">
    <property type="nucleotide sequence ID" value="NZ_AZRM01000040.1"/>
</dbReference>
<evidence type="ECO:0000313" key="4">
    <source>
        <dbReference type="EMBL" id="PNR99110.1"/>
    </source>
</evidence>
<comment type="caution">
    <text evidence="4">The sequence shown here is derived from an EMBL/GenBank/DDBJ whole genome shotgun (WGS) entry which is preliminary data.</text>
</comment>
<dbReference type="InterPro" id="IPR021136">
    <property type="entry name" value="Flagellar_hook_control-like_C"/>
</dbReference>
<proteinExistence type="predicted"/>
<dbReference type="AlphaFoldDB" id="A0A2K1P8J2"/>
<evidence type="ECO:0000256" key="1">
    <source>
        <dbReference type="SAM" id="Coils"/>
    </source>
</evidence>
<dbReference type="Pfam" id="PF02120">
    <property type="entry name" value="Flg_hook"/>
    <property type="match status" value="1"/>
</dbReference>
<feature type="domain" description="Flagellar hook-length control protein-like C-terminal" evidence="3">
    <location>
        <begin position="524"/>
        <end position="592"/>
    </location>
</feature>
<evidence type="ECO:0000259" key="3">
    <source>
        <dbReference type="Pfam" id="PF02120"/>
    </source>
</evidence>
<dbReference type="EMBL" id="AZRM01000040">
    <property type="protein sequence ID" value="PNR99110.1"/>
    <property type="molecule type" value="Genomic_DNA"/>
</dbReference>
<protein>
    <recommendedName>
        <fullName evidence="3">Flagellar hook-length control protein-like C-terminal domain-containing protein</fullName>
    </recommendedName>
</protein>
<gene>
    <name evidence="4" type="ORF">X928_08040</name>
</gene>
<feature type="coiled-coil region" evidence="1">
    <location>
        <begin position="212"/>
        <end position="258"/>
    </location>
</feature>
<dbReference type="Proteomes" id="UP000236199">
    <property type="component" value="Unassembled WGS sequence"/>
</dbReference>
<dbReference type="InterPro" id="IPR038610">
    <property type="entry name" value="FliK-like_C_sf"/>
</dbReference>
<reference evidence="4 5" key="1">
    <citation type="submission" date="2013-12" db="EMBL/GenBank/DDBJ databases">
        <title>Comparative genomics of Petrotoga isolates.</title>
        <authorList>
            <person name="Nesbo C.L."/>
            <person name="Charchuk R."/>
            <person name="Chow K."/>
        </authorList>
    </citation>
    <scope>NUCLEOTIDE SEQUENCE [LARGE SCALE GENOMIC DNA]</scope>
    <source>
        <strain evidence="4 5">DSM 10691</strain>
    </source>
</reference>
<evidence type="ECO:0000313" key="5">
    <source>
        <dbReference type="Proteomes" id="UP000236199"/>
    </source>
</evidence>
<sequence>MNIALTDLITNLPKSKNINHFTANASNAKIESFDQKLQDIFSNIEEESLGFKNSPMPEKEVINNDKNNDSIKLLIKTDEKTNNKSSITLNTIDSKDLIISNTKKNKKIQLNVDQLLLLIETFTKNTKDINEKELLIQAQKILSSSKTEFTDDDIEVLQKAFSIIIKERKGSNSEIPLEGLIKYSNSIEESPNIMLQNSLHSKGSQEANQIVNSDIQKLLSRIEESLKRTKNKNEINTLEQAQKILSSSKTQLTEEDKEVLQKAFNIIMKENKASNSEITEESPSTMLQNNLHSKGSKETNQIVDPDIQKLLSTMEESSKNVENKNETNTLEQAQKILSSFKTEFTPDELNIIKTAMDIINTNNSKTGNSLSSIIEETNLINNSLIKGNTNEIKNNKNENNDSIKSKQFDSKADLLNTKNNFGKNVYLDPYETRESNINKDKNSELQKDNTVKLTPSSNLGDVSKNLDIEQLKTNPSTNEIDLKSLQINKNNIRDGIPTTNLKDLNAQIKEVIISKNTQTFLNESFSVKISPPDLGKVDIQILKNGQAVTVNISTETENAKNIISKTLQSLVGNLRDEGYQPINIKVNVTQEEHYLADQNQQQQQEQEQKKYNEDNQNDDQPEEGTYYTFDDYLRSDLNA</sequence>
<accession>A0A2K1P8J2</accession>
<dbReference type="OrthoDB" id="49683at2"/>
<feature type="region of interest" description="Disordered" evidence="2">
    <location>
        <begin position="596"/>
        <end position="631"/>
    </location>
</feature>
<name>A0A2K1P8J2_9BACT</name>
<keyword evidence="5" id="KW-1185">Reference proteome</keyword>